<name>A0A965ZGY1_9SPHI</name>
<dbReference type="SUPFAM" id="SSF55729">
    <property type="entry name" value="Acyl-CoA N-acyltransferases (Nat)"/>
    <property type="match status" value="1"/>
</dbReference>
<dbReference type="PANTHER" id="PTHR43877:SF2">
    <property type="entry name" value="AMINOALKYLPHOSPHONATE N-ACETYLTRANSFERASE-RELATED"/>
    <property type="match status" value="1"/>
</dbReference>
<dbReference type="AlphaFoldDB" id="A0A965ZGY1"/>
<gene>
    <name evidence="4" type="ORF">GSY63_15655</name>
</gene>
<sequence length="170" mass="19063">MSISKATVTDTEELTALVNSAYRGETSKLGWTSESHLLDGQRVDDLMLLSYLQDENISILKYVDNQSRITGCVYLEIKGDKLYLGMLTVSPLEQGQGIGKKLLAAAEEYGQILGLTAIIITVITTRDELLAWYERHGYQKTGEIRPLPNDERFGIAKQHIDLFVMEKPIL</sequence>
<keyword evidence="5" id="KW-1185">Reference proteome</keyword>
<dbReference type="PANTHER" id="PTHR43877">
    <property type="entry name" value="AMINOALKYLPHOSPHONATE N-ACETYLTRANSFERASE-RELATED-RELATED"/>
    <property type="match status" value="1"/>
</dbReference>
<evidence type="ECO:0000256" key="2">
    <source>
        <dbReference type="ARBA" id="ARBA00023315"/>
    </source>
</evidence>
<dbReference type="InterPro" id="IPR016181">
    <property type="entry name" value="Acyl_CoA_acyltransferase"/>
</dbReference>
<dbReference type="PROSITE" id="PS51186">
    <property type="entry name" value="GNAT"/>
    <property type="match status" value="1"/>
</dbReference>
<protein>
    <submittedName>
        <fullName evidence="4">GNAT family N-acetyltransferase</fullName>
    </submittedName>
</protein>
<evidence type="ECO:0000256" key="1">
    <source>
        <dbReference type="ARBA" id="ARBA00022679"/>
    </source>
</evidence>
<evidence type="ECO:0000313" key="5">
    <source>
        <dbReference type="Proteomes" id="UP000638732"/>
    </source>
</evidence>
<dbReference type="InterPro" id="IPR050832">
    <property type="entry name" value="Bact_Acetyltransf"/>
</dbReference>
<evidence type="ECO:0000313" key="4">
    <source>
        <dbReference type="EMBL" id="NCD70800.1"/>
    </source>
</evidence>
<reference evidence="4" key="2">
    <citation type="submission" date="2020-10" db="EMBL/GenBank/DDBJ databases">
        <title>Mucilaginibacter sp. nov., isolated from soil.</title>
        <authorList>
            <person name="Jeon C.O."/>
        </authorList>
    </citation>
    <scope>NUCLEOTIDE SEQUENCE</scope>
    <source>
        <strain evidence="4">R11</strain>
    </source>
</reference>
<dbReference type="Proteomes" id="UP000638732">
    <property type="component" value="Unassembled WGS sequence"/>
</dbReference>
<keyword evidence="1" id="KW-0808">Transferase</keyword>
<dbReference type="InterPro" id="IPR000182">
    <property type="entry name" value="GNAT_dom"/>
</dbReference>
<comment type="caution">
    <text evidence="4">The sequence shown here is derived from an EMBL/GenBank/DDBJ whole genome shotgun (WGS) entry which is preliminary data.</text>
</comment>
<evidence type="ECO:0000259" key="3">
    <source>
        <dbReference type="PROSITE" id="PS51186"/>
    </source>
</evidence>
<organism evidence="4 5">
    <name type="scientific">Mucilaginibacter agri</name>
    <dbReference type="NCBI Taxonomy" id="2695265"/>
    <lineage>
        <taxon>Bacteria</taxon>
        <taxon>Pseudomonadati</taxon>
        <taxon>Bacteroidota</taxon>
        <taxon>Sphingobacteriia</taxon>
        <taxon>Sphingobacteriales</taxon>
        <taxon>Sphingobacteriaceae</taxon>
        <taxon>Mucilaginibacter</taxon>
    </lineage>
</organism>
<dbReference type="Pfam" id="PF00583">
    <property type="entry name" value="Acetyltransf_1"/>
    <property type="match status" value="1"/>
</dbReference>
<dbReference type="Gene3D" id="3.40.630.30">
    <property type="match status" value="1"/>
</dbReference>
<proteinExistence type="predicted"/>
<feature type="domain" description="N-acetyltransferase" evidence="3">
    <location>
        <begin position="1"/>
        <end position="170"/>
    </location>
</feature>
<accession>A0A965ZGY1</accession>
<dbReference type="EMBL" id="WWEO01000043">
    <property type="protein sequence ID" value="NCD70800.1"/>
    <property type="molecule type" value="Genomic_DNA"/>
</dbReference>
<keyword evidence="2" id="KW-0012">Acyltransferase</keyword>
<dbReference type="CDD" id="cd04301">
    <property type="entry name" value="NAT_SF"/>
    <property type="match status" value="1"/>
</dbReference>
<reference evidence="4" key="1">
    <citation type="submission" date="2020-01" db="EMBL/GenBank/DDBJ databases">
        <authorList>
            <person name="Seo Y.L."/>
        </authorList>
    </citation>
    <scope>NUCLEOTIDE SEQUENCE</scope>
    <source>
        <strain evidence="4">R11</strain>
    </source>
</reference>
<dbReference type="RefSeq" id="WP_166586752.1">
    <property type="nucleotide sequence ID" value="NZ_WWEO01000043.1"/>
</dbReference>
<dbReference type="GO" id="GO:0016747">
    <property type="term" value="F:acyltransferase activity, transferring groups other than amino-acyl groups"/>
    <property type="evidence" value="ECO:0007669"/>
    <property type="project" value="InterPro"/>
</dbReference>